<keyword evidence="3 4" id="KW-0732">Signal</keyword>
<dbReference type="InterPro" id="IPR006059">
    <property type="entry name" value="SBP"/>
</dbReference>
<dbReference type="Proteomes" id="UP000736583">
    <property type="component" value="Unassembled WGS sequence"/>
</dbReference>
<evidence type="ECO:0000256" key="1">
    <source>
        <dbReference type="ARBA" id="ARBA00008520"/>
    </source>
</evidence>
<dbReference type="PANTHER" id="PTHR30061">
    <property type="entry name" value="MALTOSE-BINDING PERIPLASMIC PROTEIN"/>
    <property type="match status" value="1"/>
</dbReference>
<proteinExistence type="inferred from homology"/>
<evidence type="ECO:0000313" key="5">
    <source>
        <dbReference type="EMBL" id="MBU5593245.1"/>
    </source>
</evidence>
<sequence length="407" mass="46326">MKKIVSLVTSCVLLVSIFAGCGKSEPKKDSGQTTIRFATWDTEDKLNVQKELVQKFEEANPDIKVELEAYGDNFDTKIAAGFGAGDAPDVMYMWNYPMYKDGLEPLDDWMKKDTDFKKDNFYEALFNYNAIDNVTYGLPIGYTTHAVYYNKKIFDDKNVPYPKEDWTWDDFVEIAKKISDPDKKQYGFVFPMEPDPYDFEHYLWGNGTEFIGDNKKLEGHANSAKSIDVFTRFQNMVKNNIAIVSEGGGLKEIKSGLIGMYVSGAWAIKGLKDENIDFGVVQLPRFQKDKKSVSVVNSSGMAIYNKSQNKEAAWKFIKFYTSEEANKIRIKTELPVLKNVAESEKLVDDPIYSVFYKMLEQSEGHVPSSFKVDNWSEFNEKISQATSMIFNPEVSADPKSTLDTMVK</sequence>
<evidence type="ECO:0000256" key="4">
    <source>
        <dbReference type="SAM" id="SignalP"/>
    </source>
</evidence>
<keyword evidence="2" id="KW-0813">Transport</keyword>
<gene>
    <name evidence="5" type="ORF">KQI89_15965</name>
</gene>
<evidence type="ECO:0000313" key="6">
    <source>
        <dbReference type="Proteomes" id="UP000736583"/>
    </source>
</evidence>
<dbReference type="Pfam" id="PF01547">
    <property type="entry name" value="SBP_bac_1"/>
    <property type="match status" value="1"/>
</dbReference>
<protein>
    <submittedName>
        <fullName evidence="5">Sugar ABC transporter substrate-binding protein</fullName>
    </submittedName>
</protein>
<evidence type="ECO:0000256" key="3">
    <source>
        <dbReference type="ARBA" id="ARBA00022729"/>
    </source>
</evidence>
<keyword evidence="6" id="KW-1185">Reference proteome</keyword>
<feature type="signal peptide" evidence="4">
    <location>
        <begin position="1"/>
        <end position="21"/>
    </location>
</feature>
<accession>A0ABS6F4B5</accession>
<name>A0ABS6F4B5_9CLOT</name>
<dbReference type="PANTHER" id="PTHR30061:SF50">
    <property type="entry name" value="MALTOSE_MALTODEXTRIN-BINDING PERIPLASMIC PROTEIN"/>
    <property type="match status" value="1"/>
</dbReference>
<dbReference type="RefSeq" id="WP_216457923.1">
    <property type="nucleotide sequence ID" value="NZ_JAHLQL010000008.1"/>
</dbReference>
<comment type="caution">
    <text evidence="5">The sequence shown here is derived from an EMBL/GenBank/DDBJ whole genome shotgun (WGS) entry which is preliminary data.</text>
</comment>
<reference evidence="5 6" key="1">
    <citation type="submission" date="2021-06" db="EMBL/GenBank/DDBJ databases">
        <authorList>
            <person name="Sun Q."/>
            <person name="Li D."/>
        </authorList>
    </citation>
    <scope>NUCLEOTIDE SEQUENCE [LARGE SCALE GENOMIC DNA]</scope>
    <source>
        <strain evidence="5 6">MSJ-4</strain>
    </source>
</reference>
<dbReference type="EMBL" id="JAHLQL010000008">
    <property type="protein sequence ID" value="MBU5593245.1"/>
    <property type="molecule type" value="Genomic_DNA"/>
</dbReference>
<comment type="similarity">
    <text evidence="1">Belongs to the bacterial solute-binding protein 1 family.</text>
</comment>
<feature type="chain" id="PRO_5046582579" evidence="4">
    <location>
        <begin position="22"/>
        <end position="407"/>
    </location>
</feature>
<dbReference type="CDD" id="cd13585">
    <property type="entry name" value="PBP2_TMBP_like"/>
    <property type="match status" value="1"/>
</dbReference>
<organism evidence="5 6">
    <name type="scientific">Clostridium simiarum</name>
    <dbReference type="NCBI Taxonomy" id="2841506"/>
    <lineage>
        <taxon>Bacteria</taxon>
        <taxon>Bacillati</taxon>
        <taxon>Bacillota</taxon>
        <taxon>Clostridia</taxon>
        <taxon>Eubacteriales</taxon>
        <taxon>Clostridiaceae</taxon>
        <taxon>Clostridium</taxon>
    </lineage>
</organism>
<evidence type="ECO:0000256" key="2">
    <source>
        <dbReference type="ARBA" id="ARBA00022448"/>
    </source>
</evidence>
<dbReference type="PROSITE" id="PS51257">
    <property type="entry name" value="PROKAR_LIPOPROTEIN"/>
    <property type="match status" value="1"/>
</dbReference>